<proteinExistence type="predicted"/>
<name>A0ACC5SXJ9_ENSAD</name>
<organism evidence="1 2">
    <name type="scientific">Ensifer adhaerens</name>
    <name type="common">Sinorhizobium morelense</name>
    <dbReference type="NCBI Taxonomy" id="106592"/>
    <lineage>
        <taxon>Bacteria</taxon>
        <taxon>Pseudomonadati</taxon>
        <taxon>Pseudomonadota</taxon>
        <taxon>Alphaproteobacteria</taxon>
        <taxon>Hyphomicrobiales</taxon>
        <taxon>Rhizobiaceae</taxon>
        <taxon>Sinorhizobium/Ensifer group</taxon>
        <taxon>Ensifer</taxon>
    </lineage>
</organism>
<protein>
    <submittedName>
        <fullName evidence="1">Uncharacterized protein</fullName>
    </submittedName>
</protein>
<dbReference type="EMBL" id="JAGGJR010000004">
    <property type="protein sequence ID" value="MBP1873555.1"/>
    <property type="molecule type" value="Genomic_DNA"/>
</dbReference>
<gene>
    <name evidence="1" type="ORF">J2Z19_003270</name>
</gene>
<comment type="caution">
    <text evidence="1">The sequence shown here is derived from an EMBL/GenBank/DDBJ whole genome shotgun (WGS) entry which is preliminary data.</text>
</comment>
<dbReference type="Proteomes" id="UP000823773">
    <property type="component" value="Unassembled WGS sequence"/>
</dbReference>
<keyword evidence="2" id="KW-1185">Reference proteome</keyword>
<evidence type="ECO:0000313" key="1">
    <source>
        <dbReference type="EMBL" id="MBP1873555.1"/>
    </source>
</evidence>
<evidence type="ECO:0000313" key="2">
    <source>
        <dbReference type="Proteomes" id="UP000823773"/>
    </source>
</evidence>
<accession>A0ACC5SXJ9</accession>
<reference evidence="1" key="1">
    <citation type="submission" date="2021-03" db="EMBL/GenBank/DDBJ databases">
        <title>Genomic Encyclopedia of Type Strains, Phase IV (KMG-IV): sequencing the most valuable type-strain genomes for metagenomic binning, comparative biology and taxonomic classification.</title>
        <authorList>
            <person name="Goeker M."/>
        </authorList>
    </citation>
    <scope>NUCLEOTIDE SEQUENCE</scope>
    <source>
        <strain evidence="1">DSM 18131</strain>
    </source>
</reference>
<sequence>MDFNEAGEHDEEAMLKGHLRSGLAMRKVGRARLRLALPAYREKLLSIHTVAFLSLCEFYAASVLMVDDLRKEDPVRAELLAEYETMCRDMEADAVAMMKGERNARWR</sequence>